<dbReference type="AlphaFoldDB" id="G0P6Y3"/>
<gene>
    <name evidence="2" type="ORF">CAEBREN_29267</name>
</gene>
<proteinExistence type="predicted"/>
<evidence type="ECO:0000313" key="2">
    <source>
        <dbReference type="EMBL" id="EGT46637.1"/>
    </source>
</evidence>
<organism evidence="3">
    <name type="scientific">Caenorhabditis brenneri</name>
    <name type="common">Nematode worm</name>
    <dbReference type="NCBI Taxonomy" id="135651"/>
    <lineage>
        <taxon>Eukaryota</taxon>
        <taxon>Metazoa</taxon>
        <taxon>Ecdysozoa</taxon>
        <taxon>Nematoda</taxon>
        <taxon>Chromadorea</taxon>
        <taxon>Rhabditida</taxon>
        <taxon>Rhabditina</taxon>
        <taxon>Rhabditomorpha</taxon>
        <taxon>Rhabditoidea</taxon>
        <taxon>Rhabditidae</taxon>
        <taxon>Peloderinae</taxon>
        <taxon>Caenorhabditis</taxon>
    </lineage>
</organism>
<accession>G0P6Y3</accession>
<dbReference type="HOGENOM" id="CLU_1653674_0_0_1"/>
<name>G0P6Y3_CAEBE</name>
<reference evidence="3" key="1">
    <citation type="submission" date="2011-07" db="EMBL/GenBank/DDBJ databases">
        <authorList>
            <consortium name="Caenorhabditis brenneri Sequencing and Analysis Consortium"/>
            <person name="Wilson R.K."/>
        </authorList>
    </citation>
    <scope>NUCLEOTIDE SEQUENCE [LARGE SCALE GENOMIC DNA]</scope>
    <source>
        <strain evidence="3">PB2801</strain>
    </source>
</reference>
<protein>
    <submittedName>
        <fullName evidence="2">Uncharacterized protein</fullName>
    </submittedName>
</protein>
<dbReference type="Proteomes" id="UP000008068">
    <property type="component" value="Unassembled WGS sequence"/>
</dbReference>
<evidence type="ECO:0000313" key="3">
    <source>
        <dbReference type="Proteomes" id="UP000008068"/>
    </source>
</evidence>
<keyword evidence="3" id="KW-1185">Reference proteome</keyword>
<keyword evidence="1" id="KW-0472">Membrane</keyword>
<dbReference type="EMBL" id="GL380105">
    <property type="protein sequence ID" value="EGT46637.1"/>
    <property type="molecule type" value="Genomic_DNA"/>
</dbReference>
<keyword evidence="1" id="KW-0812">Transmembrane</keyword>
<evidence type="ECO:0000256" key="1">
    <source>
        <dbReference type="SAM" id="Phobius"/>
    </source>
</evidence>
<dbReference type="InParanoid" id="G0P6Y3"/>
<keyword evidence="1" id="KW-1133">Transmembrane helix</keyword>
<feature type="transmembrane region" description="Helical" evidence="1">
    <location>
        <begin position="95"/>
        <end position="116"/>
    </location>
</feature>
<sequence length="160" mass="18744">MLGTTVLLVEEIRKKREDLSGDIFTIEVDRFVAEWTKRSGNLGTHQKNEMSLLRSYSFHFSLPSLPFSDKLNFQRELWQNVGAVSHKEIEQSLVIVYKMLCMGFFPFTILGTVILWNTQIALFFKTLSYKAHPEVPYCHKKSSIKFIRRDRSVTYRSSDR</sequence>